<feature type="chain" id="PRO_5043893022" description="Peptidase S8/S53 domain-containing protein" evidence="10">
    <location>
        <begin position="21"/>
        <end position="1074"/>
    </location>
</feature>
<dbReference type="InterPro" id="IPR036852">
    <property type="entry name" value="Peptidase_S8/S53_dom_sf"/>
</dbReference>
<evidence type="ECO:0000256" key="10">
    <source>
        <dbReference type="SAM" id="SignalP"/>
    </source>
</evidence>
<proteinExistence type="inferred from homology"/>
<dbReference type="PROSITE" id="PS51892">
    <property type="entry name" value="SUBTILASE"/>
    <property type="match status" value="1"/>
</dbReference>
<keyword evidence="14" id="KW-1185">Reference proteome</keyword>
<feature type="domain" description="C5a peptidase/Subtilisin-like protease SBT2-like Fn3-like" evidence="12">
    <location>
        <begin position="692"/>
        <end position="808"/>
    </location>
</feature>
<keyword evidence="5 7" id="KW-0720">Serine protease</keyword>
<dbReference type="PANTHER" id="PTHR43399">
    <property type="entry name" value="SUBTILISIN-RELATED"/>
    <property type="match status" value="1"/>
</dbReference>
<comment type="caution">
    <text evidence="13">The sequence shown here is derived from an EMBL/GenBank/DDBJ whole genome shotgun (WGS) entry which is preliminary data.</text>
</comment>
<dbReference type="PRINTS" id="PR00723">
    <property type="entry name" value="SUBTILISIN"/>
</dbReference>
<evidence type="ECO:0000313" key="14">
    <source>
        <dbReference type="Proteomes" id="UP000077521"/>
    </source>
</evidence>
<dbReference type="PROSITE" id="PS00137">
    <property type="entry name" value="SUBTILASE_HIS"/>
    <property type="match status" value="1"/>
</dbReference>
<evidence type="ECO:0000256" key="6">
    <source>
        <dbReference type="PIRSR" id="PIRSR615500-1"/>
    </source>
</evidence>
<feature type="active site" description="Charge relay system" evidence="6 7">
    <location>
        <position position="249"/>
    </location>
</feature>
<dbReference type="InterPro" id="IPR034187">
    <property type="entry name" value="Peptidases_S8_5"/>
</dbReference>
<evidence type="ECO:0000256" key="4">
    <source>
        <dbReference type="ARBA" id="ARBA00022801"/>
    </source>
</evidence>
<dbReference type="Gene3D" id="3.40.50.200">
    <property type="entry name" value="Peptidase S8/S53 domain"/>
    <property type="match status" value="2"/>
</dbReference>
<accession>A0A177TKM4</accession>
<dbReference type="Pfam" id="PF00082">
    <property type="entry name" value="Peptidase_S8"/>
    <property type="match status" value="1"/>
</dbReference>
<dbReference type="GO" id="GO:0004252">
    <property type="term" value="F:serine-type endopeptidase activity"/>
    <property type="evidence" value="ECO:0007669"/>
    <property type="project" value="UniProtKB-UniRule"/>
</dbReference>
<evidence type="ECO:0000256" key="5">
    <source>
        <dbReference type="ARBA" id="ARBA00022825"/>
    </source>
</evidence>
<dbReference type="EMBL" id="LWDF02000046">
    <property type="protein sequence ID" value="KAE8259126.1"/>
    <property type="molecule type" value="Genomic_DNA"/>
</dbReference>
<dbReference type="PROSITE" id="PS00136">
    <property type="entry name" value="SUBTILASE_ASP"/>
    <property type="match status" value="1"/>
</dbReference>
<dbReference type="InterPro" id="IPR023828">
    <property type="entry name" value="Peptidase_S8_Ser-AS"/>
</dbReference>
<evidence type="ECO:0000256" key="1">
    <source>
        <dbReference type="ARBA" id="ARBA00011073"/>
    </source>
</evidence>
<comment type="similarity">
    <text evidence="1 7 8">Belongs to the peptidase S8 family.</text>
</comment>
<dbReference type="InterPro" id="IPR023827">
    <property type="entry name" value="Peptidase_S8_Asp-AS"/>
</dbReference>
<gene>
    <name evidence="13" type="ORF">A4X13_0g1220</name>
</gene>
<reference evidence="13" key="2">
    <citation type="journal article" date="2019" name="IMA Fungus">
        <title>Genome sequencing and comparison of five Tilletia species to identify candidate genes for the detection of regulated species infecting wheat.</title>
        <authorList>
            <person name="Nguyen H.D.T."/>
            <person name="Sultana T."/>
            <person name="Kesanakurti P."/>
            <person name="Hambleton S."/>
        </authorList>
    </citation>
    <scope>NUCLEOTIDE SEQUENCE</scope>
    <source>
        <strain evidence="13">DAOMC 236416</strain>
    </source>
</reference>
<feature type="signal peptide" evidence="10">
    <location>
        <begin position="1"/>
        <end position="20"/>
    </location>
</feature>
<feature type="compositionally biased region" description="Acidic residues" evidence="9">
    <location>
        <begin position="1038"/>
        <end position="1055"/>
    </location>
</feature>
<evidence type="ECO:0000259" key="12">
    <source>
        <dbReference type="Pfam" id="PF06280"/>
    </source>
</evidence>
<reference evidence="13" key="1">
    <citation type="submission" date="2016-04" db="EMBL/GenBank/DDBJ databases">
        <authorList>
            <person name="Nguyen H.D."/>
            <person name="Samba Siva P."/>
            <person name="Cullis J."/>
            <person name="Levesque C.A."/>
            <person name="Hambleton S."/>
        </authorList>
    </citation>
    <scope>NUCLEOTIDE SEQUENCE</scope>
    <source>
        <strain evidence="13">DAOMC 236416</strain>
    </source>
</reference>
<dbReference type="Proteomes" id="UP000077521">
    <property type="component" value="Unassembled WGS sequence"/>
</dbReference>
<dbReference type="InterPro" id="IPR010435">
    <property type="entry name" value="C5a/SBT2-like_Fn3"/>
</dbReference>
<feature type="region of interest" description="Disordered" evidence="9">
    <location>
        <begin position="1036"/>
        <end position="1074"/>
    </location>
</feature>
<feature type="active site" description="Charge relay system" evidence="6 7">
    <location>
        <position position="299"/>
    </location>
</feature>
<sequence>MRSSKSFIVLIYAFCVHTLAVVNSVVGAEWRSNTLSGTLSRSFIIELDSQIASLEEFRQFDIKNRKAAIDAPASTLFSSNPSVDFMPWGQPAGPELLHRERRDFPSNASIFSLHVDDYGHHHGRRELWDTRYPRRPKNSRRDGEPQQYVGPIYFAIRQEFPNKRLFFGLSVTLERAYDLSVLRHMKGVKSVTPISFIRRPMPYGNKVQLVSKPSQHQLLECKNNLAMTGVDKLHAMGIDGRTTKIAIIDTGVDWTHPALGGCFGKACKISFGFDFVGDDYDGANDPVPDADPLSQCGPHGTHVTGIIGAQDSRYKLTGVAPGAQLGMYRVFGCQGGTADDLLMKAMEAAFEDGADILSISVGAPAGWTETPTARMASNIAKEGRLVVVASGNDGAVGMFFPSSPAVGRDVIAVGSIDSALFTAFNATVLLPGANPIPYYAPRAFRLPAMPVYATAADATAPRDACDPLPEYVPDLSPYVVLVRRGGCSLDVKFRHVAESGGKTMLLWNSALPPIYLEPGYGISNAAVIGAADGAWILDQLQTGNNVRLAFPDSGPTTMANNFTGGTVSPFSSYGPTFDLLPPTDVSAPGGLILSTWPVTLGNYSILSGTSMAAPFTAGAAALVLQAQRQGRLGTSVPLTSRDIIERLRSTALPASNSTKGVFLETVAKQGSGLLQVDKAVMYTTVVSPTRIMLNDTRTFKRRQTFNITNGSPQTLTYVIEHEAAGSAITFPFQRYNYQNFGPVPMVATAASVTITPRQLTLDPGETFTVTLNFTLPTGRDVDPGLFPVFSGFLRVSSSGNETLTVAYMGLGADLSTIKMLDDKNGMSKNYALPAVLIGDTGKVQRLPRVYTFKDGDLPVLQFRLVAGSRLTRIDIVENVAQIRPDDVPLAGSVIDQDLPAPVLPEVETSTDPPVPAPTDPNDVLAPFTRRAARLLQGSRIAVAGPAAATSTSFGRTGALGRLMPPSRRSTASEALRNFNASRVVGPITSAALLPRNSLDQSYGIYAVIWDGTIAGIGRVHPGDYKILLRTLRIGAQPTDDDMQSETDAQEQETSDSGEKRWEEWLSPMIRVPKQ</sequence>
<keyword evidence="2 7" id="KW-0645">Protease</keyword>
<protein>
    <recommendedName>
        <fullName evidence="15">Peptidase S8/S53 domain-containing protein</fullName>
    </recommendedName>
</protein>
<feature type="domain" description="Peptidase S8/S53" evidence="11">
    <location>
        <begin position="240"/>
        <end position="658"/>
    </location>
</feature>
<dbReference type="InterPro" id="IPR013783">
    <property type="entry name" value="Ig-like_fold"/>
</dbReference>
<dbReference type="InterPro" id="IPR000209">
    <property type="entry name" value="Peptidase_S8/S53_dom"/>
</dbReference>
<evidence type="ECO:0000256" key="9">
    <source>
        <dbReference type="SAM" id="MobiDB-lite"/>
    </source>
</evidence>
<dbReference type="InterPro" id="IPR022398">
    <property type="entry name" value="Peptidase_S8_His-AS"/>
</dbReference>
<organism evidence="13 14">
    <name type="scientific">Tilletia indica</name>
    <dbReference type="NCBI Taxonomy" id="43049"/>
    <lineage>
        <taxon>Eukaryota</taxon>
        <taxon>Fungi</taxon>
        <taxon>Dikarya</taxon>
        <taxon>Basidiomycota</taxon>
        <taxon>Ustilaginomycotina</taxon>
        <taxon>Exobasidiomycetes</taxon>
        <taxon>Tilletiales</taxon>
        <taxon>Tilletiaceae</taxon>
        <taxon>Tilletia</taxon>
    </lineage>
</organism>
<dbReference type="GO" id="GO:0016020">
    <property type="term" value="C:membrane"/>
    <property type="evidence" value="ECO:0007669"/>
    <property type="project" value="InterPro"/>
</dbReference>
<evidence type="ECO:0000256" key="3">
    <source>
        <dbReference type="ARBA" id="ARBA00022729"/>
    </source>
</evidence>
<dbReference type="Gene3D" id="3.50.30.30">
    <property type="match status" value="1"/>
</dbReference>
<dbReference type="InterPro" id="IPR051048">
    <property type="entry name" value="Peptidase_S8/S53_subtilisin"/>
</dbReference>
<dbReference type="Pfam" id="PF06280">
    <property type="entry name" value="fn3_5"/>
    <property type="match status" value="1"/>
</dbReference>
<keyword evidence="3 10" id="KW-0732">Signal</keyword>
<feature type="active site" description="Charge relay system" evidence="6 7">
    <location>
        <position position="610"/>
    </location>
</feature>
<dbReference type="AlphaFoldDB" id="A0A177TKM4"/>
<dbReference type="PROSITE" id="PS00138">
    <property type="entry name" value="SUBTILASE_SER"/>
    <property type="match status" value="1"/>
</dbReference>
<evidence type="ECO:0000256" key="8">
    <source>
        <dbReference type="RuleBase" id="RU003355"/>
    </source>
</evidence>
<dbReference type="CDD" id="cd07489">
    <property type="entry name" value="Peptidases_S8_5"/>
    <property type="match status" value="1"/>
</dbReference>
<keyword evidence="4 7" id="KW-0378">Hydrolase</keyword>
<name>A0A177TKM4_9BASI</name>
<evidence type="ECO:0000256" key="2">
    <source>
        <dbReference type="ARBA" id="ARBA00022670"/>
    </source>
</evidence>
<evidence type="ECO:0000313" key="13">
    <source>
        <dbReference type="EMBL" id="KAE8259126.1"/>
    </source>
</evidence>
<dbReference type="SUPFAM" id="SSF52743">
    <property type="entry name" value="Subtilisin-like"/>
    <property type="match status" value="1"/>
</dbReference>
<dbReference type="Gene3D" id="2.60.40.10">
    <property type="entry name" value="Immunoglobulins"/>
    <property type="match status" value="1"/>
</dbReference>
<evidence type="ECO:0000259" key="11">
    <source>
        <dbReference type="Pfam" id="PF00082"/>
    </source>
</evidence>
<dbReference type="GO" id="GO:0006508">
    <property type="term" value="P:proteolysis"/>
    <property type="evidence" value="ECO:0007669"/>
    <property type="project" value="UniProtKB-KW"/>
</dbReference>
<dbReference type="PANTHER" id="PTHR43399:SF4">
    <property type="entry name" value="CELL WALL-ASSOCIATED PROTEASE"/>
    <property type="match status" value="1"/>
</dbReference>
<evidence type="ECO:0000256" key="7">
    <source>
        <dbReference type="PROSITE-ProRule" id="PRU01240"/>
    </source>
</evidence>
<evidence type="ECO:0008006" key="15">
    <source>
        <dbReference type="Google" id="ProtNLM"/>
    </source>
</evidence>
<dbReference type="InterPro" id="IPR015500">
    <property type="entry name" value="Peptidase_S8_subtilisin-rel"/>
</dbReference>